<keyword evidence="4" id="KW-1185">Reference proteome</keyword>
<evidence type="ECO:0000256" key="1">
    <source>
        <dbReference type="ARBA" id="ARBA00007100"/>
    </source>
</evidence>
<evidence type="ECO:0000313" key="4">
    <source>
        <dbReference type="Proteomes" id="UP001202831"/>
    </source>
</evidence>
<name>A0ABT0N2I7_9GAMM</name>
<dbReference type="RefSeq" id="WP_249247979.1">
    <property type="nucleotide sequence ID" value="NZ_JAKIKT010000001.1"/>
</dbReference>
<dbReference type="Pfam" id="PF13369">
    <property type="entry name" value="Transglut_core2"/>
    <property type="match status" value="1"/>
</dbReference>
<dbReference type="Proteomes" id="UP001202831">
    <property type="component" value="Unassembled WGS sequence"/>
</dbReference>
<evidence type="ECO:0000259" key="2">
    <source>
        <dbReference type="Pfam" id="PF13369"/>
    </source>
</evidence>
<dbReference type="SUPFAM" id="SSF48452">
    <property type="entry name" value="TPR-like"/>
    <property type="match status" value="1"/>
</dbReference>
<sequence>MDSPLETMVISLPETPLEIAAHLGLSDLKRSTWAWYEISGAVLSHYLVDQEERLQRLIRWFYRDLGFKPKEDYFGADAADLGFCLQHREGNSSTLAVVLMLLAKQLDLVLEPVLLPGHTLLLHRVGKQSRYLDPLTGEFVSRHYIHALVRGELGNGARLKVTYFKAVKVQRLLTRMIHELKAGCIVSNRFESALECCNLLLQWHPDDVHIHRERAFIAQQLGCITLAASDLQHFVDQNPHDPVIELVKMQLRDLSDHAETYH</sequence>
<dbReference type="EMBL" id="JAKIKT010000001">
    <property type="protein sequence ID" value="MCL2912638.1"/>
    <property type="molecule type" value="Genomic_DNA"/>
</dbReference>
<reference evidence="3 4" key="1">
    <citation type="submission" date="2022-01" db="EMBL/GenBank/DDBJ databases">
        <title>Whole genome-based taxonomy of the Shewanellaceae.</title>
        <authorList>
            <person name="Martin-Rodriguez A.J."/>
        </authorList>
    </citation>
    <scope>NUCLEOTIDE SEQUENCE [LARGE SCALE GENOMIC DNA]</scope>
    <source>
        <strain evidence="3 4">DSM 21332</strain>
    </source>
</reference>
<dbReference type="Pfam" id="PF13371">
    <property type="entry name" value="TPR_9"/>
    <property type="match status" value="1"/>
</dbReference>
<evidence type="ECO:0000313" key="3">
    <source>
        <dbReference type="EMBL" id="MCL2912638.1"/>
    </source>
</evidence>
<dbReference type="Gene3D" id="1.25.40.10">
    <property type="entry name" value="Tetratricopeptide repeat domain"/>
    <property type="match status" value="1"/>
</dbReference>
<dbReference type="InterPro" id="IPR011990">
    <property type="entry name" value="TPR-like_helical_dom_sf"/>
</dbReference>
<feature type="domain" description="Protein SirB1 N-terminal" evidence="2">
    <location>
        <begin position="49"/>
        <end position="177"/>
    </location>
</feature>
<gene>
    <name evidence="3" type="ORF">L2725_02395</name>
</gene>
<comment type="caution">
    <text evidence="3">The sequence shown here is derived from an EMBL/GenBank/DDBJ whole genome shotgun (WGS) entry which is preliminary data.</text>
</comment>
<protein>
    <submittedName>
        <fullName evidence="3">Tetratricopeptide repeat protein</fullName>
    </submittedName>
</protein>
<dbReference type="InterPro" id="IPR032698">
    <property type="entry name" value="SirB1_N"/>
</dbReference>
<organism evidence="3 4">
    <name type="scientific">Shewanella corallii</name>
    <dbReference type="NCBI Taxonomy" id="560080"/>
    <lineage>
        <taxon>Bacteria</taxon>
        <taxon>Pseudomonadati</taxon>
        <taxon>Pseudomonadota</taxon>
        <taxon>Gammaproteobacteria</taxon>
        <taxon>Alteromonadales</taxon>
        <taxon>Shewanellaceae</taxon>
        <taxon>Shewanella</taxon>
    </lineage>
</organism>
<comment type="similarity">
    <text evidence="1">Belongs to the UPF0162 family.</text>
</comment>
<accession>A0ABT0N2I7</accession>
<proteinExistence type="inferred from homology"/>